<dbReference type="RefSeq" id="WP_194124426.1">
    <property type="nucleotide sequence ID" value="NZ_JACYGY010000002.1"/>
</dbReference>
<comment type="caution">
    <text evidence="2">The sequence shown here is derived from an EMBL/GenBank/DDBJ whole genome shotgun (WGS) entry which is preliminary data.</text>
</comment>
<keyword evidence="1" id="KW-1133">Transmembrane helix</keyword>
<accession>A0ABR9WKZ7</accession>
<gene>
    <name evidence="2" type="ORF">IEE83_30305</name>
</gene>
<name>A0ABR9WKZ7_9BACT</name>
<proteinExistence type="predicted"/>
<reference evidence="3" key="1">
    <citation type="submission" date="2023-07" db="EMBL/GenBank/DDBJ databases">
        <title>Dyadobacter sp. nov 'subterranea' isolated from contaminted grondwater.</title>
        <authorList>
            <person name="Szabo I."/>
            <person name="Al-Omari J."/>
            <person name="Szerdahelyi S.G."/>
            <person name="Rado J."/>
        </authorList>
    </citation>
    <scope>NUCLEOTIDE SEQUENCE [LARGE SCALE GENOMIC DNA]</scope>
    <source>
        <strain evidence="3">UP-52</strain>
    </source>
</reference>
<dbReference type="Proteomes" id="UP000634134">
    <property type="component" value="Unassembled WGS sequence"/>
</dbReference>
<feature type="transmembrane region" description="Helical" evidence="1">
    <location>
        <begin position="39"/>
        <end position="59"/>
    </location>
</feature>
<keyword evidence="1" id="KW-0472">Membrane</keyword>
<evidence type="ECO:0000313" key="3">
    <source>
        <dbReference type="Proteomes" id="UP000634134"/>
    </source>
</evidence>
<dbReference type="EMBL" id="JACYGY010000002">
    <property type="protein sequence ID" value="MBE9466181.1"/>
    <property type="molecule type" value="Genomic_DNA"/>
</dbReference>
<protein>
    <recommendedName>
        <fullName evidence="4">YiaAB two helix domain-containing protein</fullName>
    </recommendedName>
</protein>
<evidence type="ECO:0000313" key="2">
    <source>
        <dbReference type="EMBL" id="MBE9466181.1"/>
    </source>
</evidence>
<keyword evidence="1" id="KW-0812">Transmembrane</keyword>
<organism evidence="2 3">
    <name type="scientific">Dyadobacter subterraneus</name>
    <dbReference type="NCBI Taxonomy" id="2773304"/>
    <lineage>
        <taxon>Bacteria</taxon>
        <taxon>Pseudomonadati</taxon>
        <taxon>Bacteroidota</taxon>
        <taxon>Cytophagia</taxon>
        <taxon>Cytophagales</taxon>
        <taxon>Spirosomataceae</taxon>
        <taxon>Dyadobacter</taxon>
    </lineage>
</organism>
<evidence type="ECO:0008006" key="4">
    <source>
        <dbReference type="Google" id="ProtNLM"/>
    </source>
</evidence>
<feature type="transmembrane region" description="Helical" evidence="1">
    <location>
        <begin position="12"/>
        <end position="27"/>
    </location>
</feature>
<sequence length="74" mass="8504">MKIYYNKKQRNFNIGLSVILTLGLMAIHGRESFNPNTYWFWATLVQAFFLTALTGTISFKKTDSNPDLLIGKED</sequence>
<evidence type="ECO:0000256" key="1">
    <source>
        <dbReference type="SAM" id="Phobius"/>
    </source>
</evidence>
<keyword evidence="3" id="KW-1185">Reference proteome</keyword>